<comment type="function">
    <text evidence="5">Part of the Tol-Pal system, which plays a role in outer membrane invagination during cell division and is important for maintaining outer membrane integrity.</text>
</comment>
<dbReference type="PANTHER" id="PTHR36842:SF1">
    <property type="entry name" value="PROTEIN TOLB"/>
    <property type="match status" value="1"/>
</dbReference>
<dbReference type="Gene3D" id="3.40.50.10070">
    <property type="entry name" value="TolB, N-terminal domain"/>
    <property type="match status" value="1"/>
</dbReference>
<keyword evidence="8" id="KW-1185">Reference proteome</keyword>
<dbReference type="InterPro" id="IPR007195">
    <property type="entry name" value="TolB_N"/>
</dbReference>
<evidence type="ECO:0000259" key="6">
    <source>
        <dbReference type="Pfam" id="PF04052"/>
    </source>
</evidence>
<dbReference type="HOGENOM" id="CLU_047123_0_0_6"/>
<name>N6WS30_9GAMM</name>
<dbReference type="OrthoDB" id="9802240at2"/>
<feature type="domain" description="TolB N-terminal" evidence="6">
    <location>
        <begin position="23"/>
        <end position="125"/>
    </location>
</feature>
<keyword evidence="4 5" id="KW-0574">Periplasm</keyword>
<dbReference type="STRING" id="626887.J057_23220"/>
<gene>
    <name evidence="5" type="primary">tolB</name>
    <name evidence="7" type="ORF">J057_23220</name>
</gene>
<evidence type="ECO:0000256" key="3">
    <source>
        <dbReference type="ARBA" id="ARBA00022729"/>
    </source>
</evidence>
<evidence type="ECO:0000313" key="7">
    <source>
        <dbReference type="EMBL" id="ENO14356.1"/>
    </source>
</evidence>
<dbReference type="EMBL" id="APLQ01000014">
    <property type="protein sequence ID" value="ENO14356.1"/>
    <property type="molecule type" value="Genomic_DNA"/>
</dbReference>
<dbReference type="SUPFAM" id="SSF69304">
    <property type="entry name" value="Tricorn protease N-terminal domain"/>
    <property type="match status" value="1"/>
</dbReference>
<organism evidence="7 8">
    <name type="scientific">Marinobacter nanhaiticus D15-8W</name>
    <dbReference type="NCBI Taxonomy" id="626887"/>
    <lineage>
        <taxon>Bacteria</taxon>
        <taxon>Pseudomonadati</taxon>
        <taxon>Pseudomonadota</taxon>
        <taxon>Gammaproteobacteria</taxon>
        <taxon>Pseudomonadales</taxon>
        <taxon>Marinobacteraceae</taxon>
        <taxon>Marinobacter</taxon>
    </lineage>
</organism>
<dbReference type="Pfam" id="PF07676">
    <property type="entry name" value="PD40"/>
    <property type="match status" value="5"/>
</dbReference>
<accession>N6WS30</accession>
<keyword evidence="3 5" id="KW-0732">Signal</keyword>
<sequence>MMRVIVTLILAGLMALPVQAELLIRITEGAENAIPVAIVPFGESGGVQVSENIGQIVRDDLAMSGEFDPLETSRMLSLPTSSDDVFYRDWRLLGQKYLVVGQLSPGEGGKVQARFEVFDVNREQRILGGTASSSSDNLRGLGHHISDRIYEAITGNKGVFSTKIAYVTLDMESNQRVYRLNVSDVDGKRTRVRLKSNEPILSPAWSPDGQKLAYVSFETGRPAIYIQNLRSGDRVRIAQFPGLNSAPAWSPDGESMLMTLSRDGNAEIYKMDIDSRRLTRLTDHWAIDTEASWSADGDQIVFTSDRSGGPQVYVMDADGDDLRRLTFGSRYNARPRFGPDGDNVFYVHQRDSAFHIARLNIETGQETVLTRSKLDESPSVAPNGRLLIYATQQEGKSVLAVISADGGSNYILPSRYGDVREPAWSPFIN</sequence>
<keyword evidence="5" id="KW-0132">Cell division</keyword>
<evidence type="ECO:0000256" key="5">
    <source>
        <dbReference type="HAMAP-Rule" id="MF_00671"/>
    </source>
</evidence>
<evidence type="ECO:0000256" key="4">
    <source>
        <dbReference type="ARBA" id="ARBA00022764"/>
    </source>
</evidence>
<dbReference type="PATRIC" id="fig|626887.3.peg.4643"/>
<dbReference type="HAMAP" id="MF_00671">
    <property type="entry name" value="TolB"/>
    <property type="match status" value="1"/>
</dbReference>
<dbReference type="AlphaFoldDB" id="N6WS30"/>
<comment type="subunit">
    <text evidence="5">The Tol-Pal system is composed of five core proteins: the inner membrane proteins TolA, TolQ and TolR, the periplasmic protein TolB and the outer membrane protein Pal. They form a network linking the inner and outer membranes and the peptidoglycan layer.</text>
</comment>
<dbReference type="InterPro" id="IPR014167">
    <property type="entry name" value="Tol-Pal_TolB"/>
</dbReference>
<comment type="caution">
    <text evidence="7">The sequence shown here is derived from an EMBL/GenBank/DDBJ whole genome shotgun (WGS) entry which is preliminary data.</text>
</comment>
<dbReference type="Pfam" id="PF04052">
    <property type="entry name" value="TolB_N"/>
    <property type="match status" value="1"/>
</dbReference>
<dbReference type="InterPro" id="IPR011659">
    <property type="entry name" value="WD40"/>
</dbReference>
<dbReference type="Proteomes" id="UP000013165">
    <property type="component" value="Unassembled WGS sequence"/>
</dbReference>
<evidence type="ECO:0000256" key="2">
    <source>
        <dbReference type="ARBA" id="ARBA00009820"/>
    </source>
</evidence>
<comment type="subcellular location">
    <subcellularLocation>
        <location evidence="1 5">Periplasm</location>
    </subcellularLocation>
</comment>
<dbReference type="GO" id="GO:0051301">
    <property type="term" value="P:cell division"/>
    <property type="evidence" value="ECO:0007669"/>
    <property type="project" value="UniProtKB-UniRule"/>
</dbReference>
<dbReference type="RefSeq" id="WP_004582575.1">
    <property type="nucleotide sequence ID" value="NZ_AP028878.1"/>
</dbReference>
<comment type="similarity">
    <text evidence="2 5">Belongs to the TolB family.</text>
</comment>
<dbReference type="InterPro" id="IPR011042">
    <property type="entry name" value="6-blade_b-propeller_TolB-like"/>
</dbReference>
<evidence type="ECO:0000313" key="8">
    <source>
        <dbReference type="Proteomes" id="UP000013165"/>
    </source>
</evidence>
<keyword evidence="5" id="KW-0131">Cell cycle</keyword>
<proteinExistence type="inferred from homology"/>
<dbReference type="eggNOG" id="COG0823">
    <property type="taxonomic scope" value="Bacteria"/>
</dbReference>
<dbReference type="NCBIfam" id="TIGR02800">
    <property type="entry name" value="propeller_TolB"/>
    <property type="match status" value="1"/>
</dbReference>
<evidence type="ECO:0000256" key="1">
    <source>
        <dbReference type="ARBA" id="ARBA00004418"/>
    </source>
</evidence>
<dbReference type="GO" id="GO:0042597">
    <property type="term" value="C:periplasmic space"/>
    <property type="evidence" value="ECO:0007669"/>
    <property type="project" value="UniProtKB-SubCell"/>
</dbReference>
<dbReference type="PANTHER" id="PTHR36842">
    <property type="entry name" value="PROTEIN TOLB HOMOLOG"/>
    <property type="match status" value="1"/>
</dbReference>
<dbReference type="GO" id="GO:0017038">
    <property type="term" value="P:protein import"/>
    <property type="evidence" value="ECO:0007669"/>
    <property type="project" value="InterPro"/>
</dbReference>
<reference evidence="7 8" key="1">
    <citation type="journal article" date="2013" name="Genome Announc.">
        <title>Genome Sequence of the Polycyclic Aromatic Hydrocarbon-Degrading Bacterium Strain Marinobacter nanhaiticus D15-8WT.</title>
        <authorList>
            <person name="Cui Z."/>
            <person name="Gao W."/>
            <person name="Li Q."/>
            <person name="Xu G."/>
            <person name="Zheng L."/>
        </authorList>
    </citation>
    <scope>NUCLEOTIDE SEQUENCE [LARGE SCALE GENOMIC DNA]</scope>
    <source>
        <strain evidence="7 8">D15-8W</strain>
    </source>
</reference>
<dbReference type="Gene3D" id="2.120.10.30">
    <property type="entry name" value="TolB, C-terminal domain"/>
    <property type="match status" value="1"/>
</dbReference>
<dbReference type="SUPFAM" id="SSF52964">
    <property type="entry name" value="TolB, N-terminal domain"/>
    <property type="match status" value="1"/>
</dbReference>
<protein>
    <recommendedName>
        <fullName evidence="5">Tol-Pal system protein TolB</fullName>
    </recommendedName>
</protein>